<dbReference type="Proteomes" id="UP000717696">
    <property type="component" value="Unassembled WGS sequence"/>
</dbReference>
<sequence>MGKWARESRLWPVGSWDRRQRPVEWLSWLSASAVQPSPEARPAGRGFPVAGDPGYSILKPGRLHPVQSHSAPARDDFQPGCGAARSNYLPNRSNSPQRHASLPRMSECPMDFPLRGVSLPPKPKRTKQKQTCLSMQTICDASENYVRMAKKNEGVVFIRPPAQHPLPNADFPHGQGRIQHHGSMDTLPWPGWAPGSDIAMHLSRRGTRVLASAASAVNMDQLSRDAHTVLSVAENFCWHCLPISSFDESRKTSFFNHIIPSTLQLLSATVSLTITLEASRTTSTVAL</sequence>
<comment type="caution">
    <text evidence="2">The sequence shown here is derived from an EMBL/GenBank/DDBJ whole genome shotgun (WGS) entry which is preliminary data.</text>
</comment>
<name>A0A9P9J689_9HYPO</name>
<proteinExistence type="predicted"/>
<evidence type="ECO:0000313" key="2">
    <source>
        <dbReference type="EMBL" id="KAH7149778.1"/>
    </source>
</evidence>
<evidence type="ECO:0000256" key="1">
    <source>
        <dbReference type="SAM" id="MobiDB-lite"/>
    </source>
</evidence>
<protein>
    <submittedName>
        <fullName evidence="2">Uncharacterized protein</fullName>
    </submittedName>
</protein>
<evidence type="ECO:0000313" key="3">
    <source>
        <dbReference type="Proteomes" id="UP000717696"/>
    </source>
</evidence>
<dbReference type="AlphaFoldDB" id="A0A9P9J689"/>
<feature type="region of interest" description="Disordered" evidence="1">
    <location>
        <begin position="66"/>
        <end position="103"/>
    </location>
</feature>
<feature type="compositionally biased region" description="Polar residues" evidence="1">
    <location>
        <begin position="88"/>
        <end position="98"/>
    </location>
</feature>
<dbReference type="EMBL" id="JAGMUU010000006">
    <property type="protein sequence ID" value="KAH7149778.1"/>
    <property type="molecule type" value="Genomic_DNA"/>
</dbReference>
<reference evidence="2" key="1">
    <citation type="journal article" date="2021" name="Nat. Commun.">
        <title>Genetic determinants of endophytism in the Arabidopsis root mycobiome.</title>
        <authorList>
            <person name="Mesny F."/>
            <person name="Miyauchi S."/>
            <person name="Thiergart T."/>
            <person name="Pickel B."/>
            <person name="Atanasova L."/>
            <person name="Karlsson M."/>
            <person name="Huettel B."/>
            <person name="Barry K.W."/>
            <person name="Haridas S."/>
            <person name="Chen C."/>
            <person name="Bauer D."/>
            <person name="Andreopoulos W."/>
            <person name="Pangilinan J."/>
            <person name="LaButti K."/>
            <person name="Riley R."/>
            <person name="Lipzen A."/>
            <person name="Clum A."/>
            <person name="Drula E."/>
            <person name="Henrissat B."/>
            <person name="Kohler A."/>
            <person name="Grigoriev I.V."/>
            <person name="Martin F.M."/>
            <person name="Hacquard S."/>
        </authorList>
    </citation>
    <scope>NUCLEOTIDE SEQUENCE</scope>
    <source>
        <strain evidence="2">MPI-CAGE-AT-0021</strain>
    </source>
</reference>
<keyword evidence="3" id="KW-1185">Reference proteome</keyword>
<accession>A0A9P9J689</accession>
<gene>
    <name evidence="2" type="ORF">B0J13DRAFT_522864</name>
</gene>
<organism evidence="2 3">
    <name type="scientific">Dactylonectria estremocensis</name>
    <dbReference type="NCBI Taxonomy" id="1079267"/>
    <lineage>
        <taxon>Eukaryota</taxon>
        <taxon>Fungi</taxon>
        <taxon>Dikarya</taxon>
        <taxon>Ascomycota</taxon>
        <taxon>Pezizomycotina</taxon>
        <taxon>Sordariomycetes</taxon>
        <taxon>Hypocreomycetidae</taxon>
        <taxon>Hypocreales</taxon>
        <taxon>Nectriaceae</taxon>
        <taxon>Dactylonectria</taxon>
    </lineage>
</organism>